<keyword evidence="1" id="KW-0378">Hydrolase</keyword>
<dbReference type="Gene3D" id="3.40.50.1820">
    <property type="entry name" value="alpha/beta hydrolase"/>
    <property type="match status" value="1"/>
</dbReference>
<proteinExistence type="predicted"/>
<gene>
    <name evidence="3" type="ORF">ATNIH1004_007474</name>
    <name evidence="4" type="ORF">EYZ11_001949</name>
</gene>
<accession>A0A4S3JTN4</accession>
<dbReference type="OrthoDB" id="433474at2759"/>
<dbReference type="SUPFAM" id="SSF53474">
    <property type="entry name" value="alpha/beta-Hydrolases"/>
    <property type="match status" value="1"/>
</dbReference>
<evidence type="ECO:0000313" key="4">
    <source>
        <dbReference type="EMBL" id="THC98597.1"/>
    </source>
</evidence>
<reference evidence="3 6" key="2">
    <citation type="submission" date="2019-08" db="EMBL/GenBank/DDBJ databases">
        <title>The genome sequence of a newly discovered highly antifungal drug resistant Aspergillus species, Aspergillus tanneri NIH 1004.</title>
        <authorList>
            <person name="Mounaud S."/>
            <person name="Singh I."/>
            <person name="Joardar V."/>
            <person name="Pakala S."/>
            <person name="Pakala S."/>
            <person name="Venepally P."/>
            <person name="Chung J.K."/>
            <person name="Losada L."/>
            <person name="Nierman W.C."/>
        </authorList>
    </citation>
    <scope>NUCLEOTIDE SEQUENCE [LARGE SCALE GENOMIC DNA]</scope>
    <source>
        <strain evidence="3 6">NIH1004</strain>
    </source>
</reference>
<feature type="domain" description="Alpha/beta hydrolase fold-3" evidence="2">
    <location>
        <begin position="91"/>
        <end position="296"/>
    </location>
</feature>
<reference evidence="4 5" key="1">
    <citation type="submission" date="2019-03" db="EMBL/GenBank/DDBJ databases">
        <title>The genome sequence of a newly discovered highly antifungal drug resistant Aspergillus species, Aspergillus tanneri NIH 1004.</title>
        <authorList>
            <person name="Mounaud S."/>
            <person name="Singh I."/>
            <person name="Joardar V."/>
            <person name="Pakala S."/>
            <person name="Pakala S."/>
            <person name="Venepally P."/>
            <person name="Hoover J."/>
            <person name="Nierman W."/>
            <person name="Chung J."/>
            <person name="Losada L."/>
        </authorList>
    </citation>
    <scope>NUCLEOTIDE SEQUENCE [LARGE SCALE GENOMIC DNA]</scope>
    <source>
        <strain evidence="4 5">NIH1004</strain>
    </source>
</reference>
<dbReference type="InterPro" id="IPR029058">
    <property type="entry name" value="AB_hydrolase_fold"/>
</dbReference>
<dbReference type="Proteomes" id="UP000308092">
    <property type="component" value="Unassembled WGS sequence"/>
</dbReference>
<dbReference type="PANTHER" id="PTHR48081:SF8">
    <property type="entry name" value="ALPHA_BETA HYDROLASE FOLD-3 DOMAIN-CONTAINING PROTEIN-RELATED"/>
    <property type="match status" value="1"/>
</dbReference>
<dbReference type="PANTHER" id="PTHR48081">
    <property type="entry name" value="AB HYDROLASE SUPERFAMILY PROTEIN C4A8.06C"/>
    <property type="match status" value="1"/>
</dbReference>
<evidence type="ECO:0000313" key="3">
    <source>
        <dbReference type="EMBL" id="KAA8646051.1"/>
    </source>
</evidence>
<dbReference type="RefSeq" id="XP_033425412.1">
    <property type="nucleotide sequence ID" value="XM_033572097.1"/>
</dbReference>
<dbReference type="Proteomes" id="UP000324241">
    <property type="component" value="Unassembled WGS sequence"/>
</dbReference>
<protein>
    <recommendedName>
        <fullName evidence="2">Alpha/beta hydrolase fold-3 domain-containing protein</fullName>
    </recommendedName>
</protein>
<evidence type="ECO:0000313" key="5">
    <source>
        <dbReference type="Proteomes" id="UP000308092"/>
    </source>
</evidence>
<dbReference type="STRING" id="1220188.A0A4S3JTN4"/>
<dbReference type="AlphaFoldDB" id="A0A4S3JTN4"/>
<comment type="caution">
    <text evidence="4">The sequence shown here is derived from an EMBL/GenBank/DDBJ whole genome shotgun (WGS) entry which is preliminary data.</text>
</comment>
<dbReference type="VEuPathDB" id="FungiDB:EYZ11_001949"/>
<evidence type="ECO:0000259" key="2">
    <source>
        <dbReference type="Pfam" id="PF07859"/>
    </source>
</evidence>
<dbReference type="Pfam" id="PF07859">
    <property type="entry name" value="Abhydrolase_3"/>
    <property type="match status" value="1"/>
</dbReference>
<evidence type="ECO:0000256" key="1">
    <source>
        <dbReference type="ARBA" id="ARBA00022801"/>
    </source>
</evidence>
<dbReference type="InterPro" id="IPR050300">
    <property type="entry name" value="GDXG_lipolytic_enzyme"/>
</dbReference>
<keyword evidence="5" id="KW-1185">Reference proteome</keyword>
<name>A0A4S3JTN4_9EURO</name>
<evidence type="ECO:0000313" key="6">
    <source>
        <dbReference type="Proteomes" id="UP000324241"/>
    </source>
</evidence>
<dbReference type="EMBL" id="SOSA01000040">
    <property type="protein sequence ID" value="THC98597.1"/>
    <property type="molecule type" value="Genomic_DNA"/>
</dbReference>
<dbReference type="EMBL" id="QUQM01000007">
    <property type="protein sequence ID" value="KAA8646051.1"/>
    <property type="molecule type" value="Genomic_DNA"/>
</dbReference>
<dbReference type="GeneID" id="54330176"/>
<dbReference type="InterPro" id="IPR013094">
    <property type="entry name" value="AB_hydrolase_3"/>
</dbReference>
<sequence length="324" mass="35183">MTTGTPKGFLHPDLEEAQNSLTASGFDLKKKEDLAAAREMANFKVETVMKGREGTISYEDLDVPGPAGPLRATVLRSKKHSATPAADTPGILYIHGGAHLYGNRFFGLNGVLDWVESLGAMVVSAEYRLSPENPQPAQINDTFATLTWMSEHANDLGFNPRKLIVSGGSAGGNLAAGVTLMARDQSGPEIVGLILTYPWVGENTETSSMLEYGNLQPWARENTIDALNFALGENRENATIYTVPSRSEDLTGLPPTFIDVGTADLLRDEDVDFATALWKAGGQVEFHVWPGAWHGFDVFVPDAPISRRAIATRLEWLQNLINNS</sequence>
<organism evidence="4 5">
    <name type="scientific">Aspergillus tanneri</name>
    <dbReference type="NCBI Taxonomy" id="1220188"/>
    <lineage>
        <taxon>Eukaryota</taxon>
        <taxon>Fungi</taxon>
        <taxon>Dikarya</taxon>
        <taxon>Ascomycota</taxon>
        <taxon>Pezizomycotina</taxon>
        <taxon>Eurotiomycetes</taxon>
        <taxon>Eurotiomycetidae</taxon>
        <taxon>Eurotiales</taxon>
        <taxon>Aspergillaceae</taxon>
        <taxon>Aspergillus</taxon>
        <taxon>Aspergillus subgen. Circumdati</taxon>
    </lineage>
</organism>
<dbReference type="GO" id="GO:0016787">
    <property type="term" value="F:hydrolase activity"/>
    <property type="evidence" value="ECO:0007669"/>
    <property type="project" value="UniProtKB-KW"/>
</dbReference>